<dbReference type="PROSITE" id="PS50006">
    <property type="entry name" value="FHA_DOMAIN"/>
    <property type="match status" value="1"/>
</dbReference>
<dbReference type="Gene3D" id="3.10.260.10">
    <property type="entry name" value="Transcription regulator HTH, APSES-type DNA-binding domain"/>
    <property type="match status" value="1"/>
</dbReference>
<organism evidence="5 6">
    <name type="scientific">Xylaria grammica</name>
    <dbReference type="NCBI Taxonomy" id="363999"/>
    <lineage>
        <taxon>Eukaryota</taxon>
        <taxon>Fungi</taxon>
        <taxon>Dikarya</taxon>
        <taxon>Ascomycota</taxon>
        <taxon>Pezizomycotina</taxon>
        <taxon>Sordariomycetes</taxon>
        <taxon>Xylariomycetidae</taxon>
        <taxon>Xylariales</taxon>
        <taxon>Xylariaceae</taxon>
        <taxon>Xylaria</taxon>
    </lineage>
</organism>
<evidence type="ECO:0000313" key="5">
    <source>
        <dbReference type="EMBL" id="RWA03795.1"/>
    </source>
</evidence>
<keyword evidence="6" id="KW-1185">Reference proteome</keyword>
<comment type="similarity">
    <text evidence="1">Belongs to the protein kinase superfamily. CAMK Ser/Thr protein kinase family. CHEK2 subfamily.</text>
</comment>
<dbReference type="Gene3D" id="1.10.510.10">
    <property type="entry name" value="Transferase(Phosphotransferase) domain 1"/>
    <property type="match status" value="1"/>
</dbReference>
<dbReference type="SUPFAM" id="SSF49879">
    <property type="entry name" value="SMAD/FHA domain"/>
    <property type="match status" value="1"/>
</dbReference>
<gene>
    <name evidence="5" type="ORF">EKO27_g11310</name>
</gene>
<dbReference type="InterPro" id="IPR008271">
    <property type="entry name" value="Ser/Thr_kinase_AS"/>
</dbReference>
<dbReference type="GO" id="GO:0005737">
    <property type="term" value="C:cytoplasm"/>
    <property type="evidence" value="ECO:0007669"/>
    <property type="project" value="TreeGrafter"/>
</dbReference>
<dbReference type="InterPro" id="IPR036887">
    <property type="entry name" value="HTH_APSES_sf"/>
</dbReference>
<dbReference type="PROSITE" id="PS00108">
    <property type="entry name" value="PROTEIN_KINASE_ST"/>
    <property type="match status" value="1"/>
</dbReference>
<name>A0A439CNQ6_9PEZI</name>
<dbReference type="PROSITE" id="PS50011">
    <property type="entry name" value="PROTEIN_KINASE_DOM"/>
    <property type="match status" value="1"/>
</dbReference>
<dbReference type="InterPro" id="IPR008984">
    <property type="entry name" value="SMAD_FHA_dom_sf"/>
</dbReference>
<feature type="domain" description="Protein kinase" evidence="4">
    <location>
        <begin position="235"/>
        <end position="487"/>
    </location>
</feature>
<evidence type="ECO:0000259" key="3">
    <source>
        <dbReference type="PROSITE" id="PS50006"/>
    </source>
</evidence>
<proteinExistence type="inferred from homology"/>
<feature type="region of interest" description="Disordered" evidence="2">
    <location>
        <begin position="33"/>
        <end position="61"/>
    </location>
</feature>
<reference evidence="5 6" key="1">
    <citation type="submission" date="2018-12" db="EMBL/GenBank/DDBJ databases">
        <title>Draft genome sequence of Xylaria grammica IHI A82.</title>
        <authorList>
            <person name="Buettner E."/>
            <person name="Kellner H."/>
        </authorList>
    </citation>
    <scope>NUCLEOTIDE SEQUENCE [LARGE SCALE GENOMIC DNA]</scope>
    <source>
        <strain evidence="5 6">IHI A82</strain>
    </source>
</reference>
<dbReference type="InterPro" id="IPR000719">
    <property type="entry name" value="Prot_kinase_dom"/>
</dbReference>
<evidence type="ECO:0000313" key="6">
    <source>
        <dbReference type="Proteomes" id="UP000286045"/>
    </source>
</evidence>
<dbReference type="CDD" id="cd00180">
    <property type="entry name" value="PKc"/>
    <property type="match status" value="1"/>
</dbReference>
<dbReference type="SMART" id="SM00220">
    <property type="entry name" value="S_TKc"/>
    <property type="match status" value="1"/>
</dbReference>
<dbReference type="Gene3D" id="2.60.200.20">
    <property type="match status" value="1"/>
</dbReference>
<feature type="region of interest" description="Disordered" evidence="2">
    <location>
        <begin position="668"/>
        <end position="719"/>
    </location>
</feature>
<evidence type="ECO:0000256" key="2">
    <source>
        <dbReference type="SAM" id="MobiDB-lite"/>
    </source>
</evidence>
<dbReference type="Pfam" id="PF00498">
    <property type="entry name" value="FHA"/>
    <property type="match status" value="1"/>
</dbReference>
<evidence type="ECO:0000259" key="4">
    <source>
        <dbReference type="PROSITE" id="PS50011"/>
    </source>
</evidence>
<dbReference type="EMBL" id="RYZI01000699">
    <property type="protein sequence ID" value="RWA03795.1"/>
    <property type="molecule type" value="Genomic_DNA"/>
</dbReference>
<dbReference type="PANTHER" id="PTHR24361">
    <property type="entry name" value="MITOGEN-ACTIVATED KINASE KINASE KINASE"/>
    <property type="match status" value="1"/>
</dbReference>
<dbReference type="STRING" id="363999.A0A439CNQ6"/>
<dbReference type="AlphaFoldDB" id="A0A439CNQ6"/>
<dbReference type="InterPro" id="IPR011009">
    <property type="entry name" value="Kinase-like_dom_sf"/>
</dbReference>
<feature type="domain" description="FHA" evidence="3">
    <location>
        <begin position="86"/>
        <end position="143"/>
    </location>
</feature>
<feature type="region of interest" description="Disordered" evidence="2">
    <location>
        <begin position="511"/>
        <end position="537"/>
    </location>
</feature>
<dbReference type="CDD" id="cd00060">
    <property type="entry name" value="FHA"/>
    <property type="match status" value="1"/>
</dbReference>
<dbReference type="SUPFAM" id="SSF56112">
    <property type="entry name" value="Protein kinase-like (PK-like)"/>
    <property type="match status" value="1"/>
</dbReference>
<comment type="caution">
    <text evidence="5">The sequence shown here is derived from an EMBL/GenBank/DDBJ whole genome shotgun (WGS) entry which is preliminary data.</text>
</comment>
<dbReference type="GO" id="GO:0003677">
    <property type="term" value="F:DNA binding"/>
    <property type="evidence" value="ECO:0007669"/>
    <property type="project" value="InterPro"/>
</dbReference>
<dbReference type="Pfam" id="PF00069">
    <property type="entry name" value="Pkinase"/>
    <property type="match status" value="1"/>
</dbReference>
<accession>A0A439CNQ6</accession>
<evidence type="ECO:0000256" key="1">
    <source>
        <dbReference type="ARBA" id="ARBA00005575"/>
    </source>
</evidence>
<feature type="compositionally biased region" description="Acidic residues" evidence="2">
    <location>
        <begin position="681"/>
        <end position="691"/>
    </location>
</feature>
<dbReference type="InterPro" id="IPR000253">
    <property type="entry name" value="FHA_dom"/>
</dbReference>
<protein>
    <recommendedName>
        <fullName evidence="7">Protein kinase domain-containing protein</fullName>
    </recommendedName>
</protein>
<evidence type="ECO:0008006" key="7">
    <source>
        <dbReference type="Google" id="ProtNLM"/>
    </source>
</evidence>
<dbReference type="Proteomes" id="UP000286045">
    <property type="component" value="Unassembled WGS sequence"/>
</dbReference>
<dbReference type="GO" id="GO:0004674">
    <property type="term" value="F:protein serine/threonine kinase activity"/>
    <property type="evidence" value="ECO:0007669"/>
    <property type="project" value="TreeGrafter"/>
</dbReference>
<sequence>MAYIDPDLIARVYPLDDSDLGHAQQAIEGSLRCMPPRCPGQVPPGTRQSRGAREPTEPLEDPQLNLDILPYIELRFSDGPSTSSGFIFGKDPDVCDITLPPMISISRRHFALTYKNTFDDGCYRLIVRDLSSTYGTIVTYDQEGRGRRKNFDWIIDGFGIPNRVQGCVIEPHENLKFKIVIARHEITSQAYIGNVERFLQGAASAENLLGGLRLRSAAETERHSRLHSPSTHPILLSLGQIARGGFGVVTRQWDVSTGKEYVYKAPILGSTQNVTVWNKEIDIMRRISHDHIVRLWFWVNPPNPLLCLEYMPYGNLEDQHGMAPFTYNESLVVFHQSLLALEYLHGQLVTHRDLKPENILVQCRGTDRNPRCLHVKLSDFGLSGVGSLYTICGSKTYWPPEIVFDVSSQKYTNAVDIWSLGVVLLRLAYSLPDPGSGIGMEWCQEIVKQVGRWGSKGLINVLRQMLVIDANARPSAATCLYEAYSLLTSSQAFSVAPTSTSYAAGYRPTMDQIPQEGGGGEGTEERFSDKPQAPSNREMNLLRRGRLPESYQILEWNHVEIAYVPSERLVNATHLLKLKNMPRAKLVVFFRHYPQTWKTVRSAGPVISGTYIRFDDAPRFCHHFSLSQDPVDQLLSIPVAESSGVGSTSSTIRVSAFKGKVLDDVGNNPGVVASGSREPDISEISDDEPGAVDEIPGANAENPGLYVSDSTSVPRSVPDDLPLETGDTHLAEAEHVSRYTERSYANGSYLAPPNRSFEQLLNFGRGVVDGRKE</sequence>
<dbReference type="InterPro" id="IPR053235">
    <property type="entry name" value="Ser_Thr_kinase"/>
</dbReference>
<dbReference type="GO" id="GO:0005524">
    <property type="term" value="F:ATP binding"/>
    <property type="evidence" value="ECO:0007669"/>
    <property type="project" value="InterPro"/>
</dbReference>